<keyword evidence="4" id="KW-0131">Cell cycle</keyword>
<feature type="region of interest" description="Disordered" evidence="1">
    <location>
        <begin position="61"/>
        <end position="197"/>
    </location>
</feature>
<name>F2LF16_BURGS</name>
<dbReference type="KEGG" id="bgd:bgla_1g36120"/>
<dbReference type="SUPFAM" id="SSF110997">
    <property type="entry name" value="Sporulation related repeat"/>
    <property type="match status" value="1"/>
</dbReference>
<dbReference type="AlphaFoldDB" id="F2LF16"/>
<gene>
    <name evidence="4" type="ordered locus">bgla_1g36120</name>
</gene>
<dbReference type="InterPro" id="IPR007730">
    <property type="entry name" value="SPOR-like_dom"/>
</dbReference>
<sequence>MTQAMAQPRRTSKPSKQAGGTFLGIVLGLIVGLAIAVVVALYITRAPSPFVSKVAPPADTGAIGASQPQQFDPNRALQGKTPGQPVPQAAQPAPPNTAPGQAANQTQPPLLPEPQIVEVPGSNGSQNSNPQPSSDDNGIAVAPKPADNTPPAKKPQATAATPSSQPKPAQQAAKPTSSAQAGNAPAKPGSGAGAADANSGYFLQVGAYKTEADAEQQRARLGFQGFESKVSKRDVSGVTYYRVRVGPFNKFDDMNSARQRLSDAGVDTAVIRFTKQ</sequence>
<dbReference type="Proteomes" id="UP000008316">
    <property type="component" value="Chromosome 1"/>
</dbReference>
<dbReference type="PANTHER" id="PTHR38687:SF2">
    <property type="entry name" value="CELL DIVISION PROTEIN FTSN"/>
    <property type="match status" value="1"/>
</dbReference>
<reference evidence="4 5" key="1">
    <citation type="journal article" date="2011" name="J. Bacteriol.">
        <title>Complete genome sequence of Burkholderia gladioli BSR3.</title>
        <authorList>
            <person name="Seo Y.S."/>
            <person name="Lim J."/>
            <person name="Choi B.S."/>
            <person name="Kim H."/>
            <person name="Goo E."/>
            <person name="Lee B."/>
            <person name="Lim J.S."/>
            <person name="Choi I.Y."/>
            <person name="Moon J.S."/>
            <person name="Kim J."/>
            <person name="Hwang I."/>
        </authorList>
    </citation>
    <scope>NUCLEOTIDE SEQUENCE [LARGE SCALE GENOMIC DNA]</scope>
    <source>
        <strain evidence="4 5">BSR3</strain>
    </source>
</reference>
<keyword evidence="2" id="KW-0812">Transmembrane</keyword>
<keyword evidence="2" id="KW-1133">Transmembrane helix</keyword>
<keyword evidence="5" id="KW-1185">Reference proteome</keyword>
<organism evidence="4 5">
    <name type="scientific">Burkholderia gladioli (strain BSR3)</name>
    <dbReference type="NCBI Taxonomy" id="999541"/>
    <lineage>
        <taxon>Bacteria</taxon>
        <taxon>Pseudomonadati</taxon>
        <taxon>Pseudomonadota</taxon>
        <taxon>Betaproteobacteria</taxon>
        <taxon>Burkholderiales</taxon>
        <taxon>Burkholderiaceae</taxon>
        <taxon>Burkholderia</taxon>
    </lineage>
</organism>
<protein>
    <submittedName>
        <fullName evidence="4">Cell division protein</fullName>
    </submittedName>
</protein>
<dbReference type="InterPro" id="IPR052521">
    <property type="entry name" value="Cell_div_SPOR-domain"/>
</dbReference>
<dbReference type="STRING" id="999541.bgla_1g36120"/>
<dbReference type="PANTHER" id="PTHR38687">
    <property type="entry name" value="CELL DIVISION PROTEIN DEDD-RELATED"/>
    <property type="match status" value="1"/>
</dbReference>
<evidence type="ECO:0000313" key="4">
    <source>
        <dbReference type="EMBL" id="AEA62215.1"/>
    </source>
</evidence>
<evidence type="ECO:0000256" key="2">
    <source>
        <dbReference type="SAM" id="Phobius"/>
    </source>
</evidence>
<feature type="compositionally biased region" description="Low complexity" evidence="1">
    <location>
        <begin position="181"/>
        <end position="197"/>
    </location>
</feature>
<dbReference type="Pfam" id="PF05036">
    <property type="entry name" value="SPOR"/>
    <property type="match status" value="1"/>
</dbReference>
<accession>F2LF16</accession>
<dbReference type="Gene3D" id="3.30.70.1070">
    <property type="entry name" value="Sporulation related repeat"/>
    <property type="match status" value="1"/>
</dbReference>
<dbReference type="eggNOG" id="COG3087">
    <property type="taxonomic scope" value="Bacteria"/>
</dbReference>
<feature type="compositionally biased region" description="Low complexity" evidence="1">
    <location>
        <begin position="149"/>
        <end position="162"/>
    </location>
</feature>
<dbReference type="InterPro" id="IPR036680">
    <property type="entry name" value="SPOR-like_sf"/>
</dbReference>
<feature type="compositionally biased region" description="Polar residues" evidence="1">
    <location>
        <begin position="163"/>
        <end position="180"/>
    </location>
</feature>
<evidence type="ECO:0000259" key="3">
    <source>
        <dbReference type="PROSITE" id="PS51724"/>
    </source>
</evidence>
<dbReference type="GO" id="GO:0042834">
    <property type="term" value="F:peptidoglycan binding"/>
    <property type="evidence" value="ECO:0007669"/>
    <property type="project" value="InterPro"/>
</dbReference>
<keyword evidence="4" id="KW-0132">Cell division</keyword>
<feature type="compositionally biased region" description="Low complexity" evidence="1">
    <location>
        <begin position="81"/>
        <end position="91"/>
    </location>
</feature>
<evidence type="ECO:0000256" key="1">
    <source>
        <dbReference type="SAM" id="MobiDB-lite"/>
    </source>
</evidence>
<keyword evidence="2" id="KW-0472">Membrane</keyword>
<dbReference type="GO" id="GO:0051301">
    <property type="term" value="P:cell division"/>
    <property type="evidence" value="ECO:0007669"/>
    <property type="project" value="UniProtKB-KW"/>
</dbReference>
<dbReference type="PROSITE" id="PS51724">
    <property type="entry name" value="SPOR"/>
    <property type="match status" value="1"/>
</dbReference>
<proteinExistence type="predicted"/>
<evidence type="ECO:0000313" key="5">
    <source>
        <dbReference type="Proteomes" id="UP000008316"/>
    </source>
</evidence>
<dbReference type="HOGENOM" id="CLU_076835_1_0_4"/>
<feature type="compositionally biased region" description="Low complexity" evidence="1">
    <location>
        <begin position="120"/>
        <end position="138"/>
    </location>
</feature>
<feature type="transmembrane region" description="Helical" evidence="2">
    <location>
        <begin position="21"/>
        <end position="43"/>
    </location>
</feature>
<feature type="domain" description="SPOR" evidence="3">
    <location>
        <begin position="195"/>
        <end position="273"/>
    </location>
</feature>
<dbReference type="EMBL" id="CP002599">
    <property type="protein sequence ID" value="AEA62215.1"/>
    <property type="molecule type" value="Genomic_DNA"/>
</dbReference>